<dbReference type="InterPro" id="IPR036520">
    <property type="entry name" value="UPF0759_sf"/>
</dbReference>
<organism evidence="1 2">
    <name type="scientific">Salicibibacter kimchii</name>
    <dbReference type="NCBI Taxonomy" id="2099786"/>
    <lineage>
        <taxon>Bacteria</taxon>
        <taxon>Bacillati</taxon>
        <taxon>Bacillota</taxon>
        <taxon>Bacilli</taxon>
        <taxon>Bacillales</taxon>
        <taxon>Bacillaceae</taxon>
        <taxon>Salicibibacter</taxon>
    </lineage>
</organism>
<accession>A0A345BYX9</accession>
<dbReference type="PANTHER" id="PTHR30348">
    <property type="entry name" value="UNCHARACTERIZED PROTEIN YECE"/>
    <property type="match status" value="1"/>
</dbReference>
<keyword evidence="2" id="KW-1185">Reference proteome</keyword>
<reference evidence="1 2" key="1">
    <citation type="journal article" date="2018" name="J. Microbiol.">
        <title>Salicibibacter kimchii gen. nov., sp. nov., a moderately halophilic and alkalitolerant bacterium in the family Bacillaceae, isolated from kimchi.</title>
        <authorList>
            <person name="Jang J.Y."/>
            <person name="Oh Y.J."/>
            <person name="Lim S.K."/>
            <person name="Park H.K."/>
            <person name="Lee C."/>
            <person name="Kim J.Y."/>
            <person name="Lee M.A."/>
            <person name="Choi H.J."/>
        </authorList>
    </citation>
    <scope>NUCLEOTIDE SEQUENCE [LARGE SCALE GENOMIC DNA]</scope>
    <source>
        <strain evidence="1 2">NKC1-1</strain>
    </source>
</reference>
<dbReference type="Gene3D" id="3.20.20.410">
    <property type="entry name" value="Protein of unknown function UPF0759"/>
    <property type="match status" value="1"/>
</dbReference>
<proteinExistence type="predicted"/>
<dbReference type="InterPro" id="IPR002763">
    <property type="entry name" value="DUF72"/>
</dbReference>
<evidence type="ECO:0000313" key="2">
    <source>
        <dbReference type="Proteomes" id="UP000252100"/>
    </source>
</evidence>
<dbReference type="PANTHER" id="PTHR30348:SF13">
    <property type="entry name" value="UPF0759 PROTEIN YUNF"/>
    <property type="match status" value="1"/>
</dbReference>
<name>A0A345BYX9_9BACI</name>
<gene>
    <name evidence="1" type="ORF">DT065_09090</name>
</gene>
<dbReference type="SUPFAM" id="SSF117396">
    <property type="entry name" value="TM1631-like"/>
    <property type="match status" value="1"/>
</dbReference>
<dbReference type="OrthoDB" id="9780310at2"/>
<dbReference type="AlphaFoldDB" id="A0A345BYX9"/>
<dbReference type="KEGG" id="rue:DT065_09090"/>
<evidence type="ECO:0000313" key="1">
    <source>
        <dbReference type="EMBL" id="AXF56160.1"/>
    </source>
</evidence>
<protein>
    <submittedName>
        <fullName evidence="1">DUF72 domain-containing protein</fullName>
    </submittedName>
</protein>
<dbReference type="EMBL" id="CP031092">
    <property type="protein sequence ID" value="AXF56160.1"/>
    <property type="molecule type" value="Genomic_DNA"/>
</dbReference>
<dbReference type="Proteomes" id="UP000252100">
    <property type="component" value="Chromosome"/>
</dbReference>
<dbReference type="RefSeq" id="WP_114372695.1">
    <property type="nucleotide sequence ID" value="NZ_CP031092.1"/>
</dbReference>
<dbReference type="Pfam" id="PF01904">
    <property type="entry name" value="DUF72"/>
    <property type="match status" value="1"/>
</dbReference>
<sequence length="286" mass="33473">MIYVGLTGWRDHPSLYNMATAKNRKLETYAGYFPTVEIDSAYYAVLSPETYRKWIDETPDIFRFVVKAHRSMTGQSETYYPFSDRDELFHSYRRSIQPLVDAGKLGMVLCQFPPWFDCRAEHIKKVRYVKKMLHDVPLAIEFRHQSWYFPKNRNRVIQFLNEQDCIHTVCDEPQAGDGSVPIVNVATSTKKALIRLHGRNIEGWRKETSGENWRAVRYLYNYGENELMEWVRYATALQQEAEDVFIIFNNNSGRHAAGNAQTFMRLADISYDGLAPRQLNLFDWEG</sequence>